<organism evidence="4 5">
    <name type="scientific">Desulfofundulus thermobenzoicus</name>
    <dbReference type="NCBI Taxonomy" id="29376"/>
    <lineage>
        <taxon>Bacteria</taxon>
        <taxon>Bacillati</taxon>
        <taxon>Bacillota</taxon>
        <taxon>Clostridia</taxon>
        <taxon>Eubacteriales</taxon>
        <taxon>Peptococcaceae</taxon>
        <taxon>Desulfofundulus</taxon>
    </lineage>
</organism>
<feature type="region of interest" description="Disordered" evidence="2">
    <location>
        <begin position="214"/>
        <end position="275"/>
    </location>
</feature>
<dbReference type="SMART" id="SM00530">
    <property type="entry name" value="HTH_XRE"/>
    <property type="match status" value="1"/>
</dbReference>
<keyword evidence="1" id="KW-0238">DNA-binding</keyword>
<dbReference type="GO" id="GO:0003677">
    <property type="term" value="F:DNA binding"/>
    <property type="evidence" value="ECO:0007669"/>
    <property type="project" value="UniProtKB-KW"/>
</dbReference>
<dbReference type="SUPFAM" id="SSF47413">
    <property type="entry name" value="lambda repressor-like DNA-binding domains"/>
    <property type="match status" value="1"/>
</dbReference>
<dbReference type="PANTHER" id="PTHR46558:SF11">
    <property type="entry name" value="HTH-TYPE TRANSCRIPTIONAL REGULATOR XRE"/>
    <property type="match status" value="1"/>
</dbReference>
<dbReference type="Gene3D" id="1.10.260.40">
    <property type="entry name" value="lambda repressor-like DNA-binding domains"/>
    <property type="match status" value="1"/>
</dbReference>
<sequence length="275" mass="30549">MLPGQTNNRQLAFNLRIYPRFACAILTYLLFADCFLRNRPDILKKNLHNACSQRGIFMKWPERLRQVRLQRSLKQRELAEMVHVSSQTIYDIETGRRRAHAELVAQLAQALHVSADYLLGLSDDPNPHGLEDEPAGLKKVFWGLKADHLLTALVARCLDLPREARLSVLEHWEMDLFIEEKKVSGGSGNKPGEFLFPAAVHEAANVFGTNDKSTLQGAAAPEKGQREDTGSGVFPPGPGRAESQGGSGPQELPEPEGQDSRENRDGKAGVNHQEQ</sequence>
<reference evidence="4 5" key="1">
    <citation type="submission" date="2019-10" db="EMBL/GenBank/DDBJ databases">
        <title>Comparative genomics of sulfur disproportionating microorganisms.</title>
        <authorList>
            <person name="Ward L.M."/>
            <person name="Bertran E."/>
            <person name="Johnston D."/>
        </authorList>
    </citation>
    <scope>NUCLEOTIDE SEQUENCE [LARGE SCALE GENOMIC DNA]</scope>
    <source>
        <strain evidence="4 5">DSM 14055</strain>
    </source>
</reference>
<feature type="compositionally biased region" description="Basic and acidic residues" evidence="2">
    <location>
        <begin position="258"/>
        <end position="275"/>
    </location>
</feature>
<name>A0A6N7INB5_9FIRM</name>
<gene>
    <name evidence="4" type="ORF">GFC01_04015</name>
</gene>
<comment type="caution">
    <text evidence="4">The sequence shown here is derived from an EMBL/GenBank/DDBJ whole genome shotgun (WGS) entry which is preliminary data.</text>
</comment>
<evidence type="ECO:0000256" key="2">
    <source>
        <dbReference type="SAM" id="MobiDB-lite"/>
    </source>
</evidence>
<proteinExistence type="predicted"/>
<feature type="domain" description="HTH cro/C1-type" evidence="3">
    <location>
        <begin position="64"/>
        <end position="118"/>
    </location>
</feature>
<evidence type="ECO:0000313" key="4">
    <source>
        <dbReference type="EMBL" id="MQL51441.1"/>
    </source>
</evidence>
<dbReference type="AlphaFoldDB" id="A0A6N7INB5"/>
<dbReference type="InterPro" id="IPR010982">
    <property type="entry name" value="Lambda_DNA-bd_dom_sf"/>
</dbReference>
<dbReference type="PROSITE" id="PS50943">
    <property type="entry name" value="HTH_CROC1"/>
    <property type="match status" value="1"/>
</dbReference>
<dbReference type="InterPro" id="IPR001387">
    <property type="entry name" value="Cro/C1-type_HTH"/>
</dbReference>
<evidence type="ECO:0000256" key="1">
    <source>
        <dbReference type="ARBA" id="ARBA00023125"/>
    </source>
</evidence>
<dbReference type="Pfam" id="PF01381">
    <property type="entry name" value="HTH_3"/>
    <property type="match status" value="1"/>
</dbReference>
<evidence type="ECO:0000313" key="5">
    <source>
        <dbReference type="Proteomes" id="UP000441717"/>
    </source>
</evidence>
<dbReference type="PANTHER" id="PTHR46558">
    <property type="entry name" value="TRACRIPTIONAL REGULATORY PROTEIN-RELATED-RELATED"/>
    <property type="match status" value="1"/>
</dbReference>
<dbReference type="Proteomes" id="UP000441717">
    <property type="component" value="Unassembled WGS sequence"/>
</dbReference>
<dbReference type="EMBL" id="WHYR01000007">
    <property type="protein sequence ID" value="MQL51441.1"/>
    <property type="molecule type" value="Genomic_DNA"/>
</dbReference>
<evidence type="ECO:0000259" key="3">
    <source>
        <dbReference type="PROSITE" id="PS50943"/>
    </source>
</evidence>
<protein>
    <submittedName>
        <fullName evidence="4">Helix-turn-helix domain-containing protein</fullName>
    </submittedName>
</protein>
<dbReference type="CDD" id="cd00093">
    <property type="entry name" value="HTH_XRE"/>
    <property type="match status" value="1"/>
</dbReference>
<keyword evidence="5" id="KW-1185">Reference proteome</keyword>
<dbReference type="OrthoDB" id="2064916at2"/>
<accession>A0A6N7INB5</accession>